<evidence type="ECO:0000256" key="1">
    <source>
        <dbReference type="ARBA" id="ARBA00022441"/>
    </source>
</evidence>
<dbReference type="PANTHER" id="PTHR46093:SF3">
    <property type="entry name" value="ACYL-COA-BINDING DOMAIN-CONTAINING PROTEIN 4"/>
    <property type="match status" value="1"/>
</dbReference>
<evidence type="ECO:0000256" key="3">
    <source>
        <dbReference type="SAM" id="MobiDB-lite"/>
    </source>
</evidence>
<keyword evidence="2" id="KW-0677">Repeat</keyword>
<evidence type="ECO:0000313" key="5">
    <source>
        <dbReference type="Proteomes" id="UP001222325"/>
    </source>
</evidence>
<protein>
    <recommendedName>
        <fullName evidence="6">Galactose oxidase</fullName>
    </recommendedName>
</protein>
<dbReference type="Proteomes" id="UP001222325">
    <property type="component" value="Unassembled WGS sequence"/>
</dbReference>
<dbReference type="InterPro" id="IPR015915">
    <property type="entry name" value="Kelch-typ_b-propeller"/>
</dbReference>
<dbReference type="SUPFAM" id="SSF117281">
    <property type="entry name" value="Kelch motif"/>
    <property type="match status" value="1"/>
</dbReference>
<feature type="region of interest" description="Disordered" evidence="3">
    <location>
        <begin position="1"/>
        <end position="52"/>
    </location>
</feature>
<comment type="caution">
    <text evidence="4">The sequence shown here is derived from an EMBL/GenBank/DDBJ whole genome shotgun (WGS) entry which is preliminary data.</text>
</comment>
<dbReference type="Gene3D" id="2.120.10.80">
    <property type="entry name" value="Kelch-type beta propeller"/>
    <property type="match status" value="1"/>
</dbReference>
<evidence type="ECO:0000256" key="2">
    <source>
        <dbReference type="ARBA" id="ARBA00022737"/>
    </source>
</evidence>
<reference evidence="4" key="1">
    <citation type="submission" date="2023-03" db="EMBL/GenBank/DDBJ databases">
        <title>Massive genome expansion in bonnet fungi (Mycena s.s.) driven by repeated elements and novel gene families across ecological guilds.</title>
        <authorList>
            <consortium name="Lawrence Berkeley National Laboratory"/>
            <person name="Harder C.B."/>
            <person name="Miyauchi S."/>
            <person name="Viragh M."/>
            <person name="Kuo A."/>
            <person name="Thoen E."/>
            <person name="Andreopoulos B."/>
            <person name="Lu D."/>
            <person name="Skrede I."/>
            <person name="Drula E."/>
            <person name="Henrissat B."/>
            <person name="Morin E."/>
            <person name="Kohler A."/>
            <person name="Barry K."/>
            <person name="LaButti K."/>
            <person name="Morin E."/>
            <person name="Salamov A."/>
            <person name="Lipzen A."/>
            <person name="Mereny Z."/>
            <person name="Hegedus B."/>
            <person name="Baldrian P."/>
            <person name="Stursova M."/>
            <person name="Weitz H."/>
            <person name="Taylor A."/>
            <person name="Grigoriev I.V."/>
            <person name="Nagy L.G."/>
            <person name="Martin F."/>
            <person name="Kauserud H."/>
        </authorList>
    </citation>
    <scope>NUCLEOTIDE SEQUENCE</scope>
    <source>
        <strain evidence="4">CBHHK173m</strain>
    </source>
</reference>
<sequence length="462" mass="50887">MPGHGPRAPGGSASSGSPSHRHYHPYATAATVAGGSTGSNRPPQSPPVAESVPSKLTKIKLKGDQPFFNDWEITAVDHARERVYIYGGFRPDDKNSELPTCDFHCLDLKTMKWDNLTDCLRFRPGNFVADPFRKDGPAFELRRLPALAGAAIAITSLHHGTFLFLCGGFDGENPTSDLIAVDLDDAVWWFVEVQGHPIRPRMSAAMVAINNQLFIFGGQNDPDDDSPPIRTYSIAVYCTMYKPQTGWTWMVSDAPMPPDIPLLGSNIQAVSVYNGQKILLTQGGRVKNVATMDLSRESTVLFHTENHTFQDARATMGAFPKGFYWLQLGSLVAGAPLSAPPTPRRRGRPPKAPLAVTPVPTHDFPPSAVMFAWVLHSNKEHIVPEAWQYLLPPAERIRCLGLRESIWQLNVDLQRFVAVGNRLILLGNEDGRDVQVDKPIPRLDLAVEIFPSISCSETQNVI</sequence>
<dbReference type="AlphaFoldDB" id="A0AAD6UCA9"/>
<gene>
    <name evidence="4" type="ORF">B0H15DRAFT_832680</name>
</gene>
<keyword evidence="1" id="KW-0880">Kelch repeat</keyword>
<organism evidence="4 5">
    <name type="scientific">Mycena belliarum</name>
    <dbReference type="NCBI Taxonomy" id="1033014"/>
    <lineage>
        <taxon>Eukaryota</taxon>
        <taxon>Fungi</taxon>
        <taxon>Dikarya</taxon>
        <taxon>Basidiomycota</taxon>
        <taxon>Agaricomycotina</taxon>
        <taxon>Agaricomycetes</taxon>
        <taxon>Agaricomycetidae</taxon>
        <taxon>Agaricales</taxon>
        <taxon>Marasmiineae</taxon>
        <taxon>Mycenaceae</taxon>
        <taxon>Mycena</taxon>
    </lineage>
</organism>
<proteinExistence type="predicted"/>
<accession>A0AAD6UCA9</accession>
<dbReference type="EMBL" id="JARJCN010000017">
    <property type="protein sequence ID" value="KAJ7092850.1"/>
    <property type="molecule type" value="Genomic_DNA"/>
</dbReference>
<evidence type="ECO:0000313" key="4">
    <source>
        <dbReference type="EMBL" id="KAJ7092850.1"/>
    </source>
</evidence>
<feature type="compositionally biased region" description="Low complexity" evidence="3">
    <location>
        <begin position="1"/>
        <end position="18"/>
    </location>
</feature>
<evidence type="ECO:0008006" key="6">
    <source>
        <dbReference type="Google" id="ProtNLM"/>
    </source>
</evidence>
<name>A0AAD6UCA9_9AGAR</name>
<keyword evidence="5" id="KW-1185">Reference proteome</keyword>
<dbReference type="PANTHER" id="PTHR46093">
    <property type="entry name" value="ACYL-COA-BINDING DOMAIN-CONTAINING PROTEIN 5"/>
    <property type="match status" value="1"/>
</dbReference>